<reference evidence="4" key="1">
    <citation type="submission" date="2022-11" db="UniProtKB">
        <authorList>
            <consortium name="WormBaseParasite"/>
        </authorList>
    </citation>
    <scope>IDENTIFICATION</scope>
</reference>
<feature type="transmembrane region" description="Helical" evidence="2">
    <location>
        <begin position="19"/>
        <end position="41"/>
    </location>
</feature>
<feature type="compositionally biased region" description="Basic and acidic residues" evidence="1">
    <location>
        <begin position="204"/>
        <end position="216"/>
    </location>
</feature>
<dbReference type="InterPro" id="IPR011701">
    <property type="entry name" value="MFS"/>
</dbReference>
<evidence type="ECO:0000313" key="4">
    <source>
        <dbReference type="WBParaSite" id="ACRNAN_scaffold3142.g29472.t1"/>
    </source>
</evidence>
<feature type="transmembrane region" description="Helical" evidence="2">
    <location>
        <begin position="326"/>
        <end position="345"/>
    </location>
</feature>
<feature type="transmembrane region" description="Helical" evidence="2">
    <location>
        <begin position="568"/>
        <end position="586"/>
    </location>
</feature>
<feature type="region of interest" description="Disordered" evidence="1">
    <location>
        <begin position="204"/>
        <end position="223"/>
    </location>
</feature>
<feature type="transmembrane region" description="Helical" evidence="2">
    <location>
        <begin position="357"/>
        <end position="377"/>
    </location>
</feature>
<dbReference type="GO" id="GO:0022857">
    <property type="term" value="F:transmembrane transporter activity"/>
    <property type="evidence" value="ECO:0007669"/>
    <property type="project" value="InterPro"/>
</dbReference>
<evidence type="ECO:0000313" key="3">
    <source>
        <dbReference type="Proteomes" id="UP000887540"/>
    </source>
</evidence>
<dbReference type="AlphaFoldDB" id="A0A914DPQ4"/>
<feature type="transmembrane region" description="Helical" evidence="2">
    <location>
        <begin position="530"/>
        <end position="548"/>
    </location>
</feature>
<organism evidence="3 4">
    <name type="scientific">Acrobeloides nanus</name>
    <dbReference type="NCBI Taxonomy" id="290746"/>
    <lineage>
        <taxon>Eukaryota</taxon>
        <taxon>Metazoa</taxon>
        <taxon>Ecdysozoa</taxon>
        <taxon>Nematoda</taxon>
        <taxon>Chromadorea</taxon>
        <taxon>Rhabditida</taxon>
        <taxon>Tylenchina</taxon>
        <taxon>Cephalobomorpha</taxon>
        <taxon>Cephaloboidea</taxon>
        <taxon>Cephalobidae</taxon>
        <taxon>Acrobeloides</taxon>
    </lineage>
</organism>
<feature type="transmembrane region" description="Helical" evidence="2">
    <location>
        <begin position="592"/>
        <end position="615"/>
    </location>
</feature>
<name>A0A914DPQ4_9BILA</name>
<proteinExistence type="predicted"/>
<feature type="transmembrane region" description="Helical" evidence="2">
    <location>
        <begin position="457"/>
        <end position="478"/>
    </location>
</feature>
<evidence type="ECO:0000256" key="1">
    <source>
        <dbReference type="SAM" id="MobiDB-lite"/>
    </source>
</evidence>
<dbReference type="GO" id="GO:0016020">
    <property type="term" value="C:membrane"/>
    <property type="evidence" value="ECO:0007669"/>
    <property type="project" value="TreeGrafter"/>
</dbReference>
<feature type="transmembrane region" description="Helical" evidence="2">
    <location>
        <begin position="292"/>
        <end position="314"/>
    </location>
</feature>
<dbReference type="SUPFAM" id="SSF103473">
    <property type="entry name" value="MFS general substrate transporter"/>
    <property type="match status" value="1"/>
</dbReference>
<protein>
    <submittedName>
        <fullName evidence="4">Major facilitator superfamily (MFS) profile domain-containing protein</fullName>
    </submittedName>
</protein>
<dbReference type="InterPro" id="IPR036259">
    <property type="entry name" value="MFS_trans_sf"/>
</dbReference>
<keyword evidence="2" id="KW-0812">Transmembrane</keyword>
<accession>A0A914DPQ4</accession>
<dbReference type="Pfam" id="PF07690">
    <property type="entry name" value="MFS_1"/>
    <property type="match status" value="1"/>
</dbReference>
<keyword evidence="3" id="KW-1185">Reference proteome</keyword>
<evidence type="ECO:0000256" key="2">
    <source>
        <dbReference type="SAM" id="Phobius"/>
    </source>
</evidence>
<keyword evidence="2" id="KW-1133">Transmembrane helix</keyword>
<feature type="transmembrane region" description="Helical" evidence="2">
    <location>
        <begin position="265"/>
        <end position="286"/>
    </location>
</feature>
<dbReference type="PANTHER" id="PTHR45757:SF7">
    <property type="entry name" value="MFS DOMAIN-CONTAINING PROTEIN"/>
    <property type="match status" value="1"/>
</dbReference>
<keyword evidence="2" id="KW-0472">Membrane</keyword>
<dbReference type="WBParaSite" id="ACRNAN_scaffold3142.g29472.t1">
    <property type="protein sequence ID" value="ACRNAN_scaffold3142.g29472.t1"/>
    <property type="gene ID" value="ACRNAN_scaffold3142.g29472"/>
</dbReference>
<dbReference type="PANTHER" id="PTHR45757">
    <property type="entry name" value="PROTEIN CBG23364-RELATED"/>
    <property type="match status" value="1"/>
</dbReference>
<dbReference type="Proteomes" id="UP000887540">
    <property type="component" value="Unplaced"/>
</dbReference>
<sequence length="671" mass="74222">MKGTCCCCFTNSVRHLVLLLSFFTLVSLFANLLLFDLVVIYSDDLLPDHFKALPIEGSGLKLKLRLKRASNSSLEENLSNGVPVAQDDLESHSLPDFATMALIQSVTDDNQLIKVKENVIGHPIASDEAFTTTTTSRPTAKTSPRVVILTRATKQSEQKIEFGFPSTLSSTTTTTIPSPMNFSEDKVSLSTKNVLSENQDKDVKEIAGKDKEDAGKTADSGAQTMSPIQNNFLRDLEQCSIFVAPGLGILFGHFPMSYTIHQIGAYRVMAIALAVSAITTAVMPFFYQHGFYAIAILRFIHGLTFSIAFTFIGTNAAKWGALKEQLTFITFSVSALPMAALISWMSSNYLLQLEHTVLVFVLHAIATLILLIIWLIFYRNTPQKHRWVNGLELNKIVSGKVNNRVIENKPTVSLIGSVSAWSIWMASFGYFFTLSALFLFLPLYISAVLQTKIDSLGTLIALPFITMLLMHYFAPLVNKCFNFCSLTVKIRVFNTIAFVGAAAVFIVLAALFPNKDTPELLDDKFVEHSLWIFIFTLLPLGLAVNGFYQSAVVVGRYYTQFIVSQMQVPLGLAMTLAPVILFFVTPENHFKYWKIFFVIIAAVLILTAVIFAVLGQGTPASWAERSWDPQAAHKMLDNLEIVGRGAECGIIEMKTIEEYVNGSNSHGVSLT</sequence>
<feature type="transmembrane region" description="Helical" evidence="2">
    <location>
        <begin position="490"/>
        <end position="510"/>
    </location>
</feature>
<dbReference type="Gene3D" id="1.20.1250.20">
    <property type="entry name" value="MFS general substrate transporter like domains"/>
    <property type="match status" value="1"/>
</dbReference>
<feature type="transmembrane region" description="Helical" evidence="2">
    <location>
        <begin position="423"/>
        <end position="445"/>
    </location>
</feature>